<keyword evidence="1" id="KW-1133">Transmembrane helix</keyword>
<organism evidence="2 3">
    <name type="scientific">Gelidibacter pelagius</name>
    <dbReference type="NCBI Taxonomy" id="2819985"/>
    <lineage>
        <taxon>Bacteria</taxon>
        <taxon>Pseudomonadati</taxon>
        <taxon>Bacteroidota</taxon>
        <taxon>Flavobacteriia</taxon>
        <taxon>Flavobacteriales</taxon>
        <taxon>Flavobacteriaceae</taxon>
        <taxon>Gelidibacter</taxon>
    </lineage>
</organism>
<evidence type="ECO:0000313" key="3">
    <source>
        <dbReference type="Proteomes" id="UP000681315"/>
    </source>
</evidence>
<reference evidence="2 3" key="1">
    <citation type="submission" date="2021-03" db="EMBL/GenBank/DDBJ databases">
        <title>Gelidibacter sp. nov., isolated from costal sediment.</title>
        <authorList>
            <person name="Lun K.-Y."/>
        </authorList>
    </citation>
    <scope>NUCLEOTIDE SEQUENCE [LARGE SCALE GENOMIC DNA]</scope>
    <source>
        <strain evidence="2 3">DF109</strain>
    </source>
</reference>
<evidence type="ECO:0000256" key="1">
    <source>
        <dbReference type="SAM" id="Phobius"/>
    </source>
</evidence>
<keyword evidence="3" id="KW-1185">Reference proteome</keyword>
<accession>A0ABS3SX58</accession>
<comment type="caution">
    <text evidence="2">The sequence shown here is derived from an EMBL/GenBank/DDBJ whole genome shotgun (WGS) entry which is preliminary data.</text>
</comment>
<sequence length="49" mass="5754">MNKKTFVNKAYEKFQYKAMIEVMLNKAILVVKVDVCLHAIFIVYQESTL</sequence>
<dbReference type="Proteomes" id="UP000681315">
    <property type="component" value="Unassembled WGS sequence"/>
</dbReference>
<name>A0ABS3SX58_9FLAO</name>
<feature type="transmembrane region" description="Helical" evidence="1">
    <location>
        <begin position="23"/>
        <end position="44"/>
    </location>
</feature>
<evidence type="ECO:0008006" key="4">
    <source>
        <dbReference type="Google" id="ProtNLM"/>
    </source>
</evidence>
<dbReference type="EMBL" id="JAGEVG010000045">
    <property type="protein sequence ID" value="MBO3100299.1"/>
    <property type="molecule type" value="Genomic_DNA"/>
</dbReference>
<protein>
    <recommendedName>
        <fullName evidence="4">Transposase</fullName>
    </recommendedName>
</protein>
<dbReference type="RefSeq" id="WP_208235404.1">
    <property type="nucleotide sequence ID" value="NZ_JAGEVG010000045.1"/>
</dbReference>
<keyword evidence="1" id="KW-0812">Transmembrane</keyword>
<keyword evidence="1" id="KW-0472">Membrane</keyword>
<proteinExistence type="predicted"/>
<evidence type="ECO:0000313" key="2">
    <source>
        <dbReference type="EMBL" id="MBO3100299.1"/>
    </source>
</evidence>
<gene>
    <name evidence="2" type="ORF">J4051_18660</name>
</gene>